<dbReference type="InterPro" id="IPR005804">
    <property type="entry name" value="FA_desaturase_dom"/>
</dbReference>
<keyword evidence="5 6" id="KW-0472">Membrane</keyword>
<comment type="caution">
    <text evidence="9">The sequence shown here is derived from an EMBL/GenBank/DDBJ whole genome shotgun (WGS) entry which is preliminary data.</text>
</comment>
<dbReference type="InterPro" id="IPR021863">
    <property type="entry name" value="FAS_N"/>
</dbReference>
<feature type="transmembrane region" description="Helical" evidence="6">
    <location>
        <begin position="82"/>
        <end position="102"/>
    </location>
</feature>
<name>A0A699ZB18_HAELA</name>
<dbReference type="GO" id="GO:0016020">
    <property type="term" value="C:membrane"/>
    <property type="evidence" value="ECO:0007669"/>
    <property type="project" value="UniProtKB-SubCell"/>
</dbReference>
<organism evidence="9 10">
    <name type="scientific">Haematococcus lacustris</name>
    <name type="common">Green alga</name>
    <name type="synonym">Haematococcus pluvialis</name>
    <dbReference type="NCBI Taxonomy" id="44745"/>
    <lineage>
        <taxon>Eukaryota</taxon>
        <taxon>Viridiplantae</taxon>
        <taxon>Chlorophyta</taxon>
        <taxon>core chlorophytes</taxon>
        <taxon>Chlorophyceae</taxon>
        <taxon>CS clade</taxon>
        <taxon>Chlamydomonadales</taxon>
        <taxon>Haematococcaceae</taxon>
        <taxon>Haematococcus</taxon>
    </lineage>
</organism>
<dbReference type="GO" id="GO:0006629">
    <property type="term" value="P:lipid metabolic process"/>
    <property type="evidence" value="ECO:0007669"/>
    <property type="project" value="InterPro"/>
</dbReference>
<reference evidence="9 10" key="1">
    <citation type="submission" date="2020-02" db="EMBL/GenBank/DDBJ databases">
        <title>Draft genome sequence of Haematococcus lacustris strain NIES-144.</title>
        <authorList>
            <person name="Morimoto D."/>
            <person name="Nakagawa S."/>
            <person name="Yoshida T."/>
            <person name="Sawayama S."/>
        </authorList>
    </citation>
    <scope>NUCLEOTIDE SEQUENCE [LARGE SCALE GENOMIC DNA]</scope>
    <source>
        <strain evidence="9 10">NIES-144</strain>
    </source>
</reference>
<dbReference type="PANTHER" id="PTHR32100">
    <property type="entry name" value="OMEGA-6 FATTY ACID DESATURASE, CHLOROPLASTIC"/>
    <property type="match status" value="1"/>
</dbReference>
<keyword evidence="10" id="KW-1185">Reference proteome</keyword>
<evidence type="ECO:0000313" key="10">
    <source>
        <dbReference type="Proteomes" id="UP000485058"/>
    </source>
</evidence>
<comment type="similarity">
    <text evidence="3">Belongs to the fatty acid desaturase type 1 family.</text>
</comment>
<evidence type="ECO:0000313" key="9">
    <source>
        <dbReference type="EMBL" id="GFH18600.1"/>
    </source>
</evidence>
<gene>
    <name evidence="9" type="ORF">HaLaN_15432</name>
</gene>
<keyword evidence="6" id="KW-0812">Transmembrane</keyword>
<dbReference type="CDD" id="cd03507">
    <property type="entry name" value="Delta12-FADS-like"/>
    <property type="match status" value="1"/>
</dbReference>
<evidence type="ECO:0000259" key="7">
    <source>
        <dbReference type="Pfam" id="PF00487"/>
    </source>
</evidence>
<feature type="domain" description="Fatty acid desaturase" evidence="7">
    <location>
        <begin position="108"/>
        <end position="346"/>
    </location>
</feature>
<keyword evidence="6" id="KW-1133">Transmembrane helix</keyword>
<dbReference type="GO" id="GO:0016717">
    <property type="term" value="F:oxidoreductase activity, acting on paired donors, with oxidation of a pair of donors resulting in the reduction of molecular oxygen to two molecules of water"/>
    <property type="evidence" value="ECO:0007669"/>
    <property type="project" value="InterPro"/>
</dbReference>
<comment type="subcellular location">
    <subcellularLocation>
        <location evidence="1">Membrane</location>
    </subcellularLocation>
</comment>
<accession>A0A699ZB18</accession>
<keyword evidence="4" id="KW-0560">Oxidoreductase</keyword>
<evidence type="ECO:0000256" key="2">
    <source>
        <dbReference type="ARBA" id="ARBA00005189"/>
    </source>
</evidence>
<feature type="transmembrane region" description="Helical" evidence="6">
    <location>
        <begin position="204"/>
        <end position="225"/>
    </location>
</feature>
<proteinExistence type="inferred from homology"/>
<dbReference type="Pfam" id="PF11960">
    <property type="entry name" value="DUF3474"/>
    <property type="match status" value="1"/>
</dbReference>
<dbReference type="EMBL" id="BLLF01001326">
    <property type="protein sequence ID" value="GFH18600.1"/>
    <property type="molecule type" value="Genomic_DNA"/>
</dbReference>
<feature type="transmembrane region" description="Helical" evidence="6">
    <location>
        <begin position="141"/>
        <end position="162"/>
    </location>
</feature>
<comment type="pathway">
    <text evidence="2">Lipid metabolism.</text>
</comment>
<evidence type="ECO:0000259" key="8">
    <source>
        <dbReference type="Pfam" id="PF11960"/>
    </source>
</evidence>
<sequence length="389" mass="43643">MPTSVARLSQGGGAGNQFATRTAIALTAAANACSTMCLATQISADQVDLRKPATQPPFTLADIRRAIPAHCFQRSLLKSVSYLAVDVLLVALLFTAACYIDHLGPAKWLLWPVYFFTQGAVCTGIWVIAHECGHGAFSDSAWINDGVGLVFHSLLLVPYFSWKHSHRRHHQNTGSVDKDEVFVPIVLPVGSDFHWLMKTPVYRALHIAFMSLLGWPAYLFFNAAGRHYDSKKERVEVLYSDIALGLVLTGLGMLWKTFGFMWLLKMYIIPYLVVNHWLVMITFLQHTHPSLPHYDDKEWDWLRGALATVDSIADTHVCHHLFSYMPHYHAQEATEAMKKVLGPYYAQDKRNVFQALWQDLAACPFVTTDAPGEATYWFQQGTAGKAKQS</sequence>
<dbReference type="InterPro" id="IPR012171">
    <property type="entry name" value="Fatty_acid_desaturase"/>
</dbReference>
<feature type="domain" description="Fatty acid desaturase N-terminal" evidence="8">
    <location>
        <begin position="48"/>
        <end position="91"/>
    </location>
</feature>
<evidence type="ECO:0000256" key="5">
    <source>
        <dbReference type="ARBA" id="ARBA00023136"/>
    </source>
</evidence>
<feature type="transmembrane region" description="Helical" evidence="6">
    <location>
        <begin position="237"/>
        <end position="255"/>
    </location>
</feature>
<feature type="transmembrane region" description="Helical" evidence="6">
    <location>
        <begin position="108"/>
        <end position="129"/>
    </location>
</feature>
<dbReference type="AlphaFoldDB" id="A0A699ZB18"/>
<dbReference type="Proteomes" id="UP000485058">
    <property type="component" value="Unassembled WGS sequence"/>
</dbReference>
<protein>
    <submittedName>
        <fullName evidence="9">Fatty acid desaturase, delta-12</fullName>
    </submittedName>
</protein>
<evidence type="ECO:0000256" key="4">
    <source>
        <dbReference type="ARBA" id="ARBA00023002"/>
    </source>
</evidence>
<evidence type="ECO:0000256" key="6">
    <source>
        <dbReference type="SAM" id="Phobius"/>
    </source>
</evidence>
<dbReference type="Pfam" id="PF00487">
    <property type="entry name" value="FA_desaturase"/>
    <property type="match status" value="1"/>
</dbReference>
<evidence type="ECO:0000256" key="1">
    <source>
        <dbReference type="ARBA" id="ARBA00004370"/>
    </source>
</evidence>
<evidence type="ECO:0000256" key="3">
    <source>
        <dbReference type="ARBA" id="ARBA00009295"/>
    </source>
</evidence>